<gene>
    <name evidence="2" type="ORF">FHU37_003500</name>
</gene>
<dbReference type="Proteomes" id="UP000567795">
    <property type="component" value="Unassembled WGS sequence"/>
</dbReference>
<comment type="caution">
    <text evidence="2">The sequence shown here is derived from an EMBL/GenBank/DDBJ whole genome shotgun (WGS) entry which is preliminary data.</text>
</comment>
<proteinExistence type="predicted"/>
<name>A0A852ZXR5_9ACTN</name>
<dbReference type="PROSITE" id="PS51257">
    <property type="entry name" value="PROKAR_LIPOPROTEIN"/>
    <property type="match status" value="1"/>
</dbReference>
<evidence type="ECO:0008006" key="4">
    <source>
        <dbReference type="Google" id="ProtNLM"/>
    </source>
</evidence>
<sequence>MAPNTGRRRRVRHALVAFAALSLCSCSSGQNQEAAPLPHCWGMPGDRMRDYLLPVAGEIDPETFHAGAENVEEITSRVDCRFDSTEGAVVEFLAEPLAEPAIETEPWFPLLLHGQTRTAYEAPGNGHWAFAQTLHEGDPNGIGPEPDGTEVLASVTFDCPAGRLAYTQLRIRFPDTRPPTAEMAQATMDLLTEMAGRAALELGCEEDANLSALPVALTEVQVTPTGVKLE</sequence>
<evidence type="ECO:0000256" key="1">
    <source>
        <dbReference type="SAM" id="SignalP"/>
    </source>
</evidence>
<dbReference type="RefSeq" id="WP_179815121.1">
    <property type="nucleotide sequence ID" value="NZ_JACBZD010000001.1"/>
</dbReference>
<dbReference type="AlphaFoldDB" id="A0A852ZXR5"/>
<evidence type="ECO:0000313" key="2">
    <source>
        <dbReference type="EMBL" id="NYI06557.1"/>
    </source>
</evidence>
<keyword evidence="3" id="KW-1185">Reference proteome</keyword>
<dbReference type="EMBL" id="JACBZD010000001">
    <property type="protein sequence ID" value="NYI06557.1"/>
    <property type="molecule type" value="Genomic_DNA"/>
</dbReference>
<accession>A0A852ZXR5</accession>
<evidence type="ECO:0000313" key="3">
    <source>
        <dbReference type="Proteomes" id="UP000567795"/>
    </source>
</evidence>
<feature type="chain" id="PRO_5039523955" description="DUF3558 domain-containing protein" evidence="1">
    <location>
        <begin position="30"/>
        <end position="230"/>
    </location>
</feature>
<protein>
    <recommendedName>
        <fullName evidence="4">DUF3558 domain-containing protein</fullName>
    </recommendedName>
</protein>
<feature type="signal peptide" evidence="1">
    <location>
        <begin position="1"/>
        <end position="29"/>
    </location>
</feature>
<keyword evidence="1" id="KW-0732">Signal</keyword>
<reference evidence="2 3" key="1">
    <citation type="submission" date="2020-07" db="EMBL/GenBank/DDBJ databases">
        <title>Sequencing the genomes of 1000 actinobacteria strains.</title>
        <authorList>
            <person name="Klenk H.-P."/>
        </authorList>
    </citation>
    <scope>NUCLEOTIDE SEQUENCE [LARGE SCALE GENOMIC DNA]</scope>
    <source>
        <strain evidence="2 3">DSM 42178</strain>
    </source>
</reference>
<organism evidence="2 3">
    <name type="scientific">Allostreptomyces psammosilenae</name>
    <dbReference type="NCBI Taxonomy" id="1892865"/>
    <lineage>
        <taxon>Bacteria</taxon>
        <taxon>Bacillati</taxon>
        <taxon>Actinomycetota</taxon>
        <taxon>Actinomycetes</taxon>
        <taxon>Kitasatosporales</taxon>
        <taxon>Streptomycetaceae</taxon>
        <taxon>Allostreptomyces</taxon>
    </lineage>
</organism>